<name>A0A3F3IVR8_SALER</name>
<gene>
    <name evidence="4" type="ORF">A7E06_12490</name>
    <name evidence="6" type="ORF">A7S51_16210</name>
    <name evidence="5" type="ORF">EAK82_04280</name>
    <name evidence="2" type="ORF">EE393_07245</name>
    <name evidence="3" type="ORF">KO51_15975</name>
    <name evidence="1" type="ORF">NL99_03570</name>
</gene>
<dbReference type="AlphaFoldDB" id="A0A3F3IVR8"/>
<evidence type="ECO:0000313" key="3">
    <source>
        <dbReference type="EMBL" id="MIK93006.1"/>
    </source>
</evidence>
<reference evidence="1" key="2">
    <citation type="submission" date="2018-08" db="EMBL/GenBank/DDBJ databases">
        <authorList>
            <consortium name="GenomeTrakr network: Whole genome sequencing for foodborne pathogen traceback"/>
        </authorList>
    </citation>
    <scope>NUCLEOTIDE SEQUENCE [LARGE SCALE GENOMIC DNA]</scope>
    <source>
        <strain evidence="4">CFSAN048114</strain>
        <strain evidence="3">FLUFL-1338</strain>
        <strain evidence="1">FLUFL-367</strain>
    </source>
</reference>
<dbReference type="Proteomes" id="UP000885336">
    <property type="component" value="Unassembled WGS sequence"/>
</dbReference>
<dbReference type="Proteomes" id="UP000885283">
    <property type="component" value="Unassembled WGS sequence"/>
</dbReference>
<dbReference type="EMBL" id="AAACVH010000003">
    <property type="protein sequence ID" value="EAA8664181.1"/>
    <property type="molecule type" value="Genomic_DNA"/>
</dbReference>
<evidence type="ECO:0000313" key="1">
    <source>
        <dbReference type="EMBL" id="EAA8664181.1"/>
    </source>
</evidence>
<proteinExistence type="predicted"/>
<organism evidence="6">
    <name type="scientific">Salmonella enterica</name>
    <name type="common">Salmonella choleraesuis</name>
    <dbReference type="NCBI Taxonomy" id="28901"/>
    <lineage>
        <taxon>Bacteria</taxon>
        <taxon>Pseudomonadati</taxon>
        <taxon>Pseudomonadota</taxon>
        <taxon>Gammaproteobacteria</taxon>
        <taxon>Enterobacterales</taxon>
        <taxon>Enterobacteriaceae</taxon>
        <taxon>Salmonella</taxon>
    </lineage>
</organism>
<evidence type="ECO:0000313" key="6">
    <source>
        <dbReference type="EMBL" id="OHJ50746.1"/>
    </source>
</evidence>
<sequence length="77" mass="8759">MHEYFNCLNYFTLRLLSERANTSALSHNVMAIIEAKTGIYFTVRTRFAALFTVSPRQIAGNAPYFPVNVPEKRCNTA</sequence>
<reference evidence="6" key="1">
    <citation type="submission" date="2016-09" db="EMBL/GenBank/DDBJ databases">
        <title>Whole genome sequencing of Salmonella enterica.</title>
        <authorList>
            <person name="Bell R."/>
        </authorList>
    </citation>
    <scope>NUCLEOTIDE SEQUENCE [LARGE SCALE GENOMIC DNA]</scope>
    <source>
        <strain evidence="6">CFSAN044929</strain>
    </source>
</reference>
<accession>A0A3F3IVR8</accession>
<comment type="caution">
    <text evidence="6">The sequence shown here is derived from an EMBL/GenBank/DDBJ whole genome shotgun (WGS) entry which is preliminary data.</text>
</comment>
<reference evidence="2" key="3">
    <citation type="submission" date="2018-11" db="EMBL/GenBank/DDBJ databases">
        <authorList>
            <consortium name="PulseNet: The National Subtyping Network for Foodborne Disease Surveillance"/>
            <person name="Tarr C.L."/>
            <person name="Trees E."/>
            <person name="Katz L.S."/>
            <person name="Carleton-Romer H.A."/>
            <person name="Stroika S."/>
            <person name="Kucerova Z."/>
            <person name="Roache K.F."/>
            <person name="Sabol A.L."/>
            <person name="Besser J."/>
            <person name="Gerner-Smidt P."/>
        </authorList>
    </citation>
    <scope>NUCLEOTIDE SEQUENCE [LARGE SCALE GENOMIC DNA]</scope>
    <source>
        <strain evidence="5">PNUSAS038541</strain>
        <strain evidence="2">PNUSAS058450</strain>
    </source>
</reference>
<evidence type="ECO:0000313" key="2">
    <source>
        <dbReference type="EMBL" id="MGD28804.1"/>
    </source>
</evidence>
<dbReference type="Proteomes" id="UP000839834">
    <property type="component" value="Unassembled WGS sequence"/>
</dbReference>
<dbReference type="EMBL" id="RSUV01000008">
    <property type="protein sequence ID" value="MIV44318.1"/>
    <property type="molecule type" value="Genomic_DNA"/>
</dbReference>
<evidence type="ECO:0000313" key="4">
    <source>
        <dbReference type="EMBL" id="MIV44318.1"/>
    </source>
</evidence>
<dbReference type="Proteomes" id="UP000866740">
    <property type="component" value="Unassembled WGS sequence"/>
</dbReference>
<dbReference type="EMBL" id="RSMR01000016">
    <property type="protein sequence ID" value="MIK93006.1"/>
    <property type="molecule type" value="Genomic_DNA"/>
</dbReference>
<dbReference type="Proteomes" id="UP000839530">
    <property type="component" value="Unassembled WGS sequence"/>
</dbReference>
<protein>
    <submittedName>
        <fullName evidence="6">Uncharacterized protein</fullName>
    </submittedName>
</protein>
<evidence type="ECO:0000313" key="5">
    <source>
        <dbReference type="EMBL" id="MLV99513.1"/>
    </source>
</evidence>
<dbReference type="EMBL" id="RNKS01000011">
    <property type="protein sequence ID" value="MGD28804.1"/>
    <property type="molecule type" value="Genomic_DNA"/>
</dbReference>
<dbReference type="EMBL" id="MLTE01000011">
    <property type="protein sequence ID" value="OHJ50746.1"/>
    <property type="molecule type" value="Genomic_DNA"/>
</dbReference>
<dbReference type="EMBL" id="RVIJ01000002">
    <property type="protein sequence ID" value="MLV99513.1"/>
    <property type="molecule type" value="Genomic_DNA"/>
</dbReference>
<dbReference type="Proteomes" id="UP000885392">
    <property type="component" value="Unassembled WGS sequence"/>
</dbReference>